<protein>
    <submittedName>
        <fullName evidence="4">DUF4124 domain-containing protein</fullName>
    </submittedName>
</protein>
<proteinExistence type="predicted"/>
<feature type="chain" id="PRO_5041224318" evidence="2">
    <location>
        <begin position="22"/>
        <end position="149"/>
    </location>
</feature>
<dbReference type="InterPro" id="IPR025392">
    <property type="entry name" value="DUF4124"/>
</dbReference>
<evidence type="ECO:0000256" key="2">
    <source>
        <dbReference type="SAM" id="SignalP"/>
    </source>
</evidence>
<dbReference type="Pfam" id="PF13511">
    <property type="entry name" value="DUF4124"/>
    <property type="match status" value="1"/>
</dbReference>
<name>A0AA41HGM3_9BURK</name>
<dbReference type="Proteomes" id="UP001155901">
    <property type="component" value="Unassembled WGS sequence"/>
</dbReference>
<feature type="region of interest" description="Disordered" evidence="1">
    <location>
        <begin position="53"/>
        <end position="97"/>
    </location>
</feature>
<feature type="domain" description="DUF4124" evidence="3">
    <location>
        <begin position="13"/>
        <end position="66"/>
    </location>
</feature>
<feature type="compositionally biased region" description="Basic and acidic residues" evidence="1">
    <location>
        <begin position="67"/>
        <end position="94"/>
    </location>
</feature>
<keyword evidence="2" id="KW-0732">Signal</keyword>
<dbReference type="AlphaFoldDB" id="A0AA41HGM3"/>
<gene>
    <name evidence="4" type="ORF">KVP70_23020</name>
</gene>
<evidence type="ECO:0000256" key="1">
    <source>
        <dbReference type="SAM" id="MobiDB-lite"/>
    </source>
</evidence>
<accession>A0AA41HGM3</accession>
<evidence type="ECO:0000313" key="5">
    <source>
        <dbReference type="Proteomes" id="UP001155901"/>
    </source>
</evidence>
<comment type="caution">
    <text evidence="4">The sequence shown here is derived from an EMBL/GenBank/DDBJ whole genome shotgun (WGS) entry which is preliminary data.</text>
</comment>
<feature type="signal peptide" evidence="2">
    <location>
        <begin position="1"/>
        <end position="21"/>
    </location>
</feature>
<sequence length="149" mass="15764">MIGTVMRINCAVLLCAVVVAAHGQGVNKCTVDGKVSYSDRPCPANAASAATLAVPSAPAPDPAAADELARQRKEAAKLEKSRHQRDDQDARAADKAAQAAAVQRKRCGKLKLNKRWADEEVARAALPNLDNAKLRAKRAGDTLALECPK</sequence>
<dbReference type="EMBL" id="JAHTGR010000013">
    <property type="protein sequence ID" value="MBV6323811.1"/>
    <property type="molecule type" value="Genomic_DNA"/>
</dbReference>
<evidence type="ECO:0000313" key="4">
    <source>
        <dbReference type="EMBL" id="MBV6323811.1"/>
    </source>
</evidence>
<evidence type="ECO:0000259" key="3">
    <source>
        <dbReference type="Pfam" id="PF13511"/>
    </source>
</evidence>
<organism evidence="4 5">
    <name type="scientific">Duganella violaceipulchra</name>
    <dbReference type="NCBI Taxonomy" id="2849652"/>
    <lineage>
        <taxon>Bacteria</taxon>
        <taxon>Pseudomonadati</taxon>
        <taxon>Pseudomonadota</taxon>
        <taxon>Betaproteobacteria</taxon>
        <taxon>Burkholderiales</taxon>
        <taxon>Oxalobacteraceae</taxon>
        <taxon>Telluria group</taxon>
        <taxon>Duganella</taxon>
    </lineage>
</organism>
<reference evidence="4" key="1">
    <citation type="submission" date="2021-07" db="EMBL/GenBank/DDBJ databases">
        <title>Characterization of violacein-producing bacteria and related species.</title>
        <authorList>
            <person name="Wilson H.S."/>
            <person name="De Leon M.E."/>
        </authorList>
    </citation>
    <scope>NUCLEOTIDE SEQUENCE</scope>
    <source>
        <strain evidence="4">HSC-15S17</strain>
    </source>
</reference>